<dbReference type="Pfam" id="PF13193">
    <property type="entry name" value="AMP-binding_C"/>
    <property type="match status" value="1"/>
</dbReference>
<dbReference type="Gene3D" id="3.30.300.30">
    <property type="match status" value="1"/>
</dbReference>
<dbReference type="OrthoDB" id="10253115at2759"/>
<dbReference type="Pfam" id="PF16177">
    <property type="entry name" value="ACAS_N"/>
    <property type="match status" value="1"/>
</dbReference>
<dbReference type="InParanoid" id="A0A2V0NSE4"/>
<dbReference type="InterPro" id="IPR000873">
    <property type="entry name" value="AMP-dep_synth/lig_dom"/>
</dbReference>
<dbReference type="AlphaFoldDB" id="A0A2V0NSE4"/>
<dbReference type="Proteomes" id="UP000247498">
    <property type="component" value="Unassembled WGS sequence"/>
</dbReference>
<name>A0A2V0NSE4_9CHLO</name>
<protein>
    <submittedName>
        <fullName evidence="5">Uncharacterized protein</fullName>
    </submittedName>
</protein>
<organism evidence="5 6">
    <name type="scientific">Raphidocelis subcapitata</name>
    <dbReference type="NCBI Taxonomy" id="307507"/>
    <lineage>
        <taxon>Eukaryota</taxon>
        <taxon>Viridiplantae</taxon>
        <taxon>Chlorophyta</taxon>
        <taxon>core chlorophytes</taxon>
        <taxon>Chlorophyceae</taxon>
        <taxon>CS clade</taxon>
        <taxon>Sphaeropleales</taxon>
        <taxon>Selenastraceae</taxon>
        <taxon>Raphidocelis</taxon>
    </lineage>
</organism>
<evidence type="ECO:0000313" key="5">
    <source>
        <dbReference type="EMBL" id="GBF88490.1"/>
    </source>
</evidence>
<dbReference type="STRING" id="307507.A0A2V0NSE4"/>
<evidence type="ECO:0000313" key="6">
    <source>
        <dbReference type="Proteomes" id="UP000247498"/>
    </source>
</evidence>
<evidence type="ECO:0000256" key="1">
    <source>
        <dbReference type="ARBA" id="ARBA00006432"/>
    </source>
</evidence>
<dbReference type="EMBL" id="BDRX01000005">
    <property type="protein sequence ID" value="GBF88490.1"/>
    <property type="molecule type" value="Genomic_DNA"/>
</dbReference>
<dbReference type="InterPro" id="IPR032387">
    <property type="entry name" value="ACAS_N"/>
</dbReference>
<sequence length="735" mass="77818">MAAAALAAPPPAMPPALEWPGMLEAERASVAKLLAAVRAGTVRAPQAWQQLTREVLRPEHPFDLHQQLHAAVFALWDEAVLGPPPVWVPAASDVAATNLQGFMDRFDGDLLWSSQRTGHPAADWRLLQRVSCHNPEAFWAAALRELGVRFDAPPQRVLREGPADDPDAAVWLPGARLNIAAAALGCPRAPVGAPAVVWAAEGRPRDVQAVGREELRHRCTHVASCIAARWKPGTAIAINMPMTVESVVIYLGIVLAGCSVVSIADSFAAAEIASRLRISRAAAIFTCDVVLRGGKALPLYSRVAEAGAPPAVVLPADGVAAPRLALREGDEAWGRFLAGPGGGEAEVGAFSPRVADAHEVTNILFSSGTTGEPKAIPWTHVTPLRCAVDGWAHQDVRPGTVVAWPTNLGWMMGPWLVYAALLNGGTIALYQGSPLGRDFGDFVESAGVEVLGLVPSIVKAWRASGCMAGADWRRLRCFSSTGEASAPEDYHWLASRVLGYRPVIEYCGGTEIGGGFLTGTLLQPQAASAFSTPTLGASLVLLGPEGEQSPHESGRPFVGELALVPPMLGSSQRLLIRDHAATYYSDMPPDAATGRALRRHGDEVARLAGGYYRALGRCDDTMNLGGIKVASVELERAVLEAAGELVLEAAAVGVPAPGGGPEQLHLFVVPRPGAAADEARLLSACQAAVRAQLNPLFRVERVVCVESLPRTASNKVMRRLLRDRAAAPSSPRHRM</sequence>
<dbReference type="SUPFAM" id="SSF56801">
    <property type="entry name" value="Acetyl-CoA synthetase-like"/>
    <property type="match status" value="1"/>
</dbReference>
<dbReference type="InterPro" id="IPR045851">
    <property type="entry name" value="AMP-bd_C_sf"/>
</dbReference>
<keyword evidence="6" id="KW-1185">Reference proteome</keyword>
<dbReference type="PANTHER" id="PTHR44378:SF2">
    <property type="entry name" value="ACYL-ACTIVATING ENZYME 17, PEROXISOMAL-RELATED"/>
    <property type="match status" value="1"/>
</dbReference>
<accession>A0A2V0NSE4</accession>
<dbReference type="Gene3D" id="3.40.50.12780">
    <property type="entry name" value="N-terminal domain of ligase-like"/>
    <property type="match status" value="1"/>
</dbReference>
<comment type="caution">
    <text evidence="5">The sequence shown here is derived from an EMBL/GenBank/DDBJ whole genome shotgun (WGS) entry which is preliminary data.</text>
</comment>
<evidence type="ECO:0000259" key="2">
    <source>
        <dbReference type="Pfam" id="PF00501"/>
    </source>
</evidence>
<dbReference type="PANTHER" id="PTHR44378">
    <property type="entry name" value="ACYL-ACTIVATING ENZYME 17, PEROXISOMAL-RELATED"/>
    <property type="match status" value="1"/>
</dbReference>
<dbReference type="InterPro" id="IPR020845">
    <property type="entry name" value="AMP-binding_CS"/>
</dbReference>
<comment type="similarity">
    <text evidence="1">Belongs to the ATP-dependent AMP-binding enzyme family.</text>
</comment>
<dbReference type="InterPro" id="IPR042099">
    <property type="entry name" value="ANL_N_sf"/>
</dbReference>
<dbReference type="PROSITE" id="PS00455">
    <property type="entry name" value="AMP_BINDING"/>
    <property type="match status" value="1"/>
</dbReference>
<dbReference type="FunCoup" id="A0A2V0NSE4">
    <property type="interactions" value="17"/>
</dbReference>
<reference evidence="5 6" key="1">
    <citation type="journal article" date="2018" name="Sci. Rep.">
        <title>Raphidocelis subcapitata (=Pseudokirchneriella subcapitata) provides an insight into genome evolution and environmental adaptations in the Sphaeropleales.</title>
        <authorList>
            <person name="Suzuki S."/>
            <person name="Yamaguchi H."/>
            <person name="Nakajima N."/>
            <person name="Kawachi M."/>
        </authorList>
    </citation>
    <scope>NUCLEOTIDE SEQUENCE [LARGE SCALE GENOMIC DNA]</scope>
    <source>
        <strain evidence="5 6">NIES-35</strain>
    </source>
</reference>
<evidence type="ECO:0000259" key="4">
    <source>
        <dbReference type="Pfam" id="PF16177"/>
    </source>
</evidence>
<feature type="domain" description="AMP-dependent synthetase/ligase" evidence="2">
    <location>
        <begin position="190"/>
        <end position="561"/>
    </location>
</feature>
<feature type="domain" description="Acetyl-coenzyme A synthetase N-terminal" evidence="4">
    <location>
        <begin position="129"/>
        <end position="181"/>
    </location>
</feature>
<feature type="domain" description="AMP-binding enzyme C-terminal" evidence="3">
    <location>
        <begin position="635"/>
        <end position="715"/>
    </location>
</feature>
<dbReference type="InterPro" id="IPR025110">
    <property type="entry name" value="AMP-bd_C"/>
</dbReference>
<dbReference type="Pfam" id="PF00501">
    <property type="entry name" value="AMP-binding"/>
    <property type="match status" value="1"/>
</dbReference>
<gene>
    <name evidence="5" type="ORF">Rsub_01203</name>
</gene>
<proteinExistence type="inferred from homology"/>
<evidence type="ECO:0000259" key="3">
    <source>
        <dbReference type="Pfam" id="PF13193"/>
    </source>
</evidence>